<comment type="caution">
    <text evidence="4">The sequence shown here is derived from an EMBL/GenBank/DDBJ whole genome shotgun (WGS) entry which is preliminary data.</text>
</comment>
<evidence type="ECO:0000313" key="5">
    <source>
        <dbReference type="Proteomes" id="UP001202831"/>
    </source>
</evidence>
<dbReference type="Pfam" id="PF00884">
    <property type="entry name" value="Sulfatase"/>
    <property type="match status" value="1"/>
</dbReference>
<dbReference type="PANTHER" id="PTHR42693">
    <property type="entry name" value="ARYLSULFATASE FAMILY MEMBER"/>
    <property type="match status" value="1"/>
</dbReference>
<evidence type="ECO:0000313" key="4">
    <source>
        <dbReference type="EMBL" id="MCL2913707.1"/>
    </source>
</evidence>
<reference evidence="4 5" key="1">
    <citation type="submission" date="2022-01" db="EMBL/GenBank/DDBJ databases">
        <title>Whole genome-based taxonomy of the Shewanellaceae.</title>
        <authorList>
            <person name="Martin-Rodriguez A.J."/>
        </authorList>
    </citation>
    <scope>NUCLEOTIDE SEQUENCE [LARGE SCALE GENOMIC DNA]</scope>
    <source>
        <strain evidence="4 5">DSM 21332</strain>
    </source>
</reference>
<evidence type="ECO:0000256" key="1">
    <source>
        <dbReference type="ARBA" id="ARBA00008779"/>
    </source>
</evidence>
<protein>
    <submittedName>
        <fullName evidence="4">Sulfatase</fullName>
    </submittedName>
</protein>
<dbReference type="Gene3D" id="3.40.720.10">
    <property type="entry name" value="Alkaline Phosphatase, subunit A"/>
    <property type="match status" value="1"/>
</dbReference>
<dbReference type="InterPro" id="IPR050738">
    <property type="entry name" value="Sulfatase"/>
</dbReference>
<accession>A0ABT0N5I0</accession>
<dbReference type="RefSeq" id="WP_249248432.1">
    <property type="nucleotide sequence ID" value="NZ_JAKIKT010000002.1"/>
</dbReference>
<dbReference type="EMBL" id="JAKIKT010000002">
    <property type="protein sequence ID" value="MCL2913707.1"/>
    <property type="molecule type" value="Genomic_DNA"/>
</dbReference>
<dbReference type="InterPro" id="IPR000917">
    <property type="entry name" value="Sulfatase_N"/>
</dbReference>
<comment type="similarity">
    <text evidence="1">Belongs to the sulfatase family.</text>
</comment>
<dbReference type="CDD" id="cd16027">
    <property type="entry name" value="SGSH"/>
    <property type="match status" value="1"/>
</dbReference>
<evidence type="ECO:0000259" key="3">
    <source>
        <dbReference type="Pfam" id="PF00884"/>
    </source>
</evidence>
<name>A0ABT0N5I0_9GAMM</name>
<dbReference type="SUPFAM" id="SSF53649">
    <property type="entry name" value="Alkaline phosphatase-like"/>
    <property type="match status" value="1"/>
</dbReference>
<dbReference type="Proteomes" id="UP001202831">
    <property type="component" value="Unassembled WGS sequence"/>
</dbReference>
<evidence type="ECO:0000256" key="2">
    <source>
        <dbReference type="ARBA" id="ARBA00022801"/>
    </source>
</evidence>
<dbReference type="InterPro" id="IPR017850">
    <property type="entry name" value="Alkaline_phosphatase_core_sf"/>
</dbReference>
<gene>
    <name evidence="4" type="ORF">L2725_07865</name>
</gene>
<keyword evidence="2" id="KW-0378">Hydrolase</keyword>
<dbReference type="PANTHER" id="PTHR42693:SF53">
    <property type="entry name" value="ENDO-4-O-SULFATASE"/>
    <property type="match status" value="1"/>
</dbReference>
<feature type="domain" description="Sulfatase N-terminal" evidence="3">
    <location>
        <begin position="32"/>
        <end position="316"/>
    </location>
</feature>
<sequence>MRLILLITALIMLSGCDKSQQGKPAETEAARPNILWIYVEDMNDWMGAFGDDTVPTPNIDKLASEGVRFDQVIMPAPVCSAVRSAIITGDMQTTLGLHNHRSARFEFNPITLPQGHKTVPELFREQGYETFNIGKDDYNFHYDRTRLYSLEPGPVVGHQRQLEGAEFDWAARLAGSGKPFFGQIQLRGGKYKGKNSPVAVSPESVELPAYYADLPLTREYWAKQYEAVHVTDLDVGAILADLADNGLLENTAVFFFTDHGNGSLRHKQFLYDGGLHVPLVVSWPAGQSTLRHNGAVRSEPIRGLDIGGASLGLAGIPIPDYMTTENFFAAGYQPRPWIISARDRLDYTFDRMRSVRTAEFKYIRNFRAERPYMQPQYRDRWPMTREYRQAYADGHFTPQQAQFMAATKPVEELYDLKCDPDELNNLAFDPEYQTKMAELREILDGWMRDTDDQGQYPESDAGIREVLEFYNKCQSPECLDYLKRHQQVQND</sequence>
<organism evidence="4 5">
    <name type="scientific">Shewanella corallii</name>
    <dbReference type="NCBI Taxonomy" id="560080"/>
    <lineage>
        <taxon>Bacteria</taxon>
        <taxon>Pseudomonadati</taxon>
        <taxon>Pseudomonadota</taxon>
        <taxon>Gammaproteobacteria</taxon>
        <taxon>Alteromonadales</taxon>
        <taxon>Shewanellaceae</taxon>
        <taxon>Shewanella</taxon>
    </lineage>
</organism>
<dbReference type="PROSITE" id="PS51257">
    <property type="entry name" value="PROKAR_LIPOPROTEIN"/>
    <property type="match status" value="1"/>
</dbReference>
<proteinExistence type="inferred from homology"/>
<keyword evidence="5" id="KW-1185">Reference proteome</keyword>